<dbReference type="PANTHER" id="PTHR23234">
    <property type="entry name" value="ZNF44 PROTEIN"/>
    <property type="match status" value="1"/>
</dbReference>
<dbReference type="GO" id="GO:0005634">
    <property type="term" value="C:nucleus"/>
    <property type="evidence" value="ECO:0007669"/>
    <property type="project" value="UniProtKB-SubCell"/>
</dbReference>
<evidence type="ECO:0000313" key="13">
    <source>
        <dbReference type="EMBL" id="OXA45593.1"/>
    </source>
</evidence>
<feature type="domain" description="C2H2-type" evidence="12">
    <location>
        <begin position="175"/>
        <end position="202"/>
    </location>
</feature>
<evidence type="ECO:0000256" key="1">
    <source>
        <dbReference type="ARBA" id="ARBA00004123"/>
    </source>
</evidence>
<evidence type="ECO:0000256" key="5">
    <source>
        <dbReference type="ARBA" id="ARBA00022833"/>
    </source>
</evidence>
<evidence type="ECO:0000256" key="10">
    <source>
        <dbReference type="PROSITE-ProRule" id="PRU00042"/>
    </source>
</evidence>
<feature type="domain" description="C2H2-type" evidence="12">
    <location>
        <begin position="204"/>
        <end position="231"/>
    </location>
</feature>
<gene>
    <name evidence="13" type="ORF">Fcan01_19474</name>
</gene>
<evidence type="ECO:0000256" key="8">
    <source>
        <dbReference type="ARBA" id="ARBA00023163"/>
    </source>
</evidence>
<feature type="domain" description="C2H2-type" evidence="12">
    <location>
        <begin position="270"/>
        <end position="297"/>
    </location>
</feature>
<evidence type="ECO:0000256" key="2">
    <source>
        <dbReference type="ARBA" id="ARBA00022723"/>
    </source>
</evidence>
<organism evidence="13 14">
    <name type="scientific">Folsomia candida</name>
    <name type="common">Springtail</name>
    <dbReference type="NCBI Taxonomy" id="158441"/>
    <lineage>
        <taxon>Eukaryota</taxon>
        <taxon>Metazoa</taxon>
        <taxon>Ecdysozoa</taxon>
        <taxon>Arthropoda</taxon>
        <taxon>Hexapoda</taxon>
        <taxon>Collembola</taxon>
        <taxon>Entomobryomorpha</taxon>
        <taxon>Isotomoidea</taxon>
        <taxon>Isotomidae</taxon>
        <taxon>Proisotominae</taxon>
        <taxon>Folsomia</taxon>
    </lineage>
</organism>
<keyword evidence="7" id="KW-0238">DNA-binding</keyword>
<comment type="subcellular location">
    <subcellularLocation>
        <location evidence="1">Nucleus</location>
    </subcellularLocation>
</comment>
<dbReference type="SMART" id="SM00355">
    <property type="entry name" value="ZnF_C2H2"/>
    <property type="match status" value="9"/>
</dbReference>
<name>A0A226DK28_FOLCA</name>
<evidence type="ECO:0000256" key="6">
    <source>
        <dbReference type="ARBA" id="ARBA00023015"/>
    </source>
</evidence>
<reference evidence="13 14" key="1">
    <citation type="submission" date="2015-12" db="EMBL/GenBank/DDBJ databases">
        <title>The genome of Folsomia candida.</title>
        <authorList>
            <person name="Faddeeva A."/>
            <person name="Derks M.F."/>
            <person name="Anvar Y."/>
            <person name="Smit S."/>
            <person name="Van Straalen N."/>
            <person name="Roelofs D."/>
        </authorList>
    </citation>
    <scope>NUCLEOTIDE SEQUENCE [LARGE SCALE GENOMIC DNA]</scope>
    <source>
        <strain evidence="13 14">VU population</strain>
        <tissue evidence="13">Whole body</tissue>
    </source>
</reference>
<dbReference type="InterPro" id="IPR013087">
    <property type="entry name" value="Znf_C2H2_type"/>
</dbReference>
<dbReference type="SUPFAM" id="SSF57667">
    <property type="entry name" value="beta-beta-alpha zinc fingers"/>
    <property type="match status" value="4"/>
</dbReference>
<evidence type="ECO:0000256" key="4">
    <source>
        <dbReference type="ARBA" id="ARBA00022771"/>
    </source>
</evidence>
<evidence type="ECO:0000256" key="3">
    <source>
        <dbReference type="ARBA" id="ARBA00022737"/>
    </source>
</evidence>
<dbReference type="EMBL" id="LNIX01000017">
    <property type="protein sequence ID" value="OXA45593.1"/>
    <property type="molecule type" value="Genomic_DNA"/>
</dbReference>
<dbReference type="STRING" id="158441.A0A226DK28"/>
<feature type="domain" description="C2H2-type" evidence="12">
    <location>
        <begin position="138"/>
        <end position="165"/>
    </location>
</feature>
<comment type="caution">
    <text evidence="13">The sequence shown here is derived from an EMBL/GenBank/DDBJ whole genome shotgun (WGS) entry which is preliminary data.</text>
</comment>
<evidence type="ECO:0000259" key="12">
    <source>
        <dbReference type="PROSITE" id="PS50157"/>
    </source>
</evidence>
<accession>A0A226DK28</accession>
<dbReference type="PANTHER" id="PTHR23234:SF10">
    <property type="entry name" value="RIKEN CDNA 6720489N17 GENE-RELATED"/>
    <property type="match status" value="1"/>
</dbReference>
<feature type="compositionally biased region" description="Basic and acidic residues" evidence="11">
    <location>
        <begin position="40"/>
        <end position="50"/>
    </location>
</feature>
<feature type="domain" description="C2H2-type" evidence="12">
    <location>
        <begin position="102"/>
        <end position="129"/>
    </location>
</feature>
<dbReference type="FunFam" id="3.30.160.60:FF:000100">
    <property type="entry name" value="Zinc finger 45-like"/>
    <property type="match status" value="1"/>
</dbReference>
<evidence type="ECO:0000256" key="7">
    <source>
        <dbReference type="ARBA" id="ARBA00023125"/>
    </source>
</evidence>
<keyword evidence="14" id="KW-1185">Reference proteome</keyword>
<dbReference type="InterPro" id="IPR050758">
    <property type="entry name" value="Znf_C2H2-type"/>
</dbReference>
<feature type="domain" description="C2H2-type" evidence="12">
    <location>
        <begin position="242"/>
        <end position="269"/>
    </location>
</feature>
<dbReference type="Pfam" id="PF13912">
    <property type="entry name" value="zf-C2H2_6"/>
    <property type="match status" value="2"/>
</dbReference>
<feature type="domain" description="C2H2-type" evidence="12">
    <location>
        <begin position="356"/>
        <end position="384"/>
    </location>
</feature>
<keyword evidence="4 10" id="KW-0863">Zinc-finger</keyword>
<feature type="domain" description="C2H2-type" evidence="12">
    <location>
        <begin position="328"/>
        <end position="356"/>
    </location>
</feature>
<dbReference type="PROSITE" id="PS50157">
    <property type="entry name" value="ZINC_FINGER_C2H2_2"/>
    <property type="match status" value="9"/>
</dbReference>
<keyword evidence="8" id="KW-0804">Transcription</keyword>
<feature type="region of interest" description="Disordered" evidence="11">
    <location>
        <begin position="1"/>
        <end position="91"/>
    </location>
</feature>
<dbReference type="OMA" id="HACKNRC"/>
<dbReference type="PROSITE" id="PS00028">
    <property type="entry name" value="ZINC_FINGER_C2H2_1"/>
    <property type="match status" value="9"/>
</dbReference>
<evidence type="ECO:0000313" key="14">
    <source>
        <dbReference type="Proteomes" id="UP000198287"/>
    </source>
</evidence>
<keyword evidence="5" id="KW-0862">Zinc</keyword>
<dbReference type="Proteomes" id="UP000198287">
    <property type="component" value="Unassembled WGS sequence"/>
</dbReference>
<proteinExistence type="predicted"/>
<protein>
    <submittedName>
        <fullName evidence="13">Zinc finger protein 27</fullName>
    </submittedName>
</protein>
<dbReference type="OrthoDB" id="3437960at2759"/>
<dbReference type="GO" id="GO:0008270">
    <property type="term" value="F:zinc ion binding"/>
    <property type="evidence" value="ECO:0007669"/>
    <property type="project" value="UniProtKB-KW"/>
</dbReference>
<keyword evidence="2" id="KW-0479">Metal-binding</keyword>
<keyword evidence="3" id="KW-0677">Repeat</keyword>
<keyword evidence="9" id="KW-0539">Nucleus</keyword>
<evidence type="ECO:0000256" key="9">
    <source>
        <dbReference type="ARBA" id="ARBA00023242"/>
    </source>
</evidence>
<evidence type="ECO:0000256" key="11">
    <source>
        <dbReference type="SAM" id="MobiDB-lite"/>
    </source>
</evidence>
<dbReference type="Pfam" id="PF00096">
    <property type="entry name" value="zf-C2H2"/>
    <property type="match status" value="3"/>
</dbReference>
<dbReference type="Gene3D" id="3.30.160.60">
    <property type="entry name" value="Classic Zinc Finger"/>
    <property type="match status" value="6"/>
</dbReference>
<sequence length="392" mass="44642">MDSSGGRSEQNDALPLDGMEVTDTHRTLLGGQKALIPTTEKGDRFQEKGRFPPQSVQSRPTARDDNHMQSPSAISRSLKAKKSASVTRNGVKPGRHVVEKVFLCKICLRPFVNRTSARLHAHTHLNSEELERSSLFHAKCPHCDKVFFIHQGFTDHLFVHMSRQERAEVRQGWRYGCYFCTKPFEFVSHLNRHLVAHTKEKLGGRCNVCRKTFSSKQVLTRHRFVHLSEAEKVALVKQGSGRVCLFCQKKLPDNATYHKHLVSHTKEKPFRCDQCGALFGRNGDLNLHKLHHTSNPKPFICDECDKAFTQKQGLTRHKKTIHWKLKDFTCPDCGKKFGRKSDMVTHVKGVHAKIRHPCPHCGKTFTQKCNLGTHLKKAHPSEARHLPAKPIN</sequence>
<dbReference type="FunFam" id="3.30.160.60:FF:000322">
    <property type="entry name" value="GDNF-inducible zinc finger protein 1"/>
    <property type="match status" value="1"/>
</dbReference>
<keyword evidence="6" id="KW-0805">Transcription regulation</keyword>
<feature type="domain" description="C2H2-type" evidence="12">
    <location>
        <begin position="299"/>
        <end position="327"/>
    </location>
</feature>
<dbReference type="InterPro" id="IPR036236">
    <property type="entry name" value="Znf_C2H2_sf"/>
</dbReference>
<dbReference type="AlphaFoldDB" id="A0A226DK28"/>
<dbReference type="GO" id="GO:0003677">
    <property type="term" value="F:DNA binding"/>
    <property type="evidence" value="ECO:0007669"/>
    <property type="project" value="UniProtKB-KW"/>
</dbReference>